<keyword evidence="2" id="KW-0808">Transferase</keyword>
<dbReference type="EMBL" id="CU466930">
    <property type="protein sequence ID" value="CAO81408.1"/>
    <property type="molecule type" value="Genomic_DNA"/>
</dbReference>
<accession>B0VFW6</accession>
<dbReference type="Proteomes" id="UP000002019">
    <property type="component" value="Chromosome"/>
</dbReference>
<dbReference type="eggNOG" id="COG0859">
    <property type="taxonomic scope" value="Bacteria"/>
</dbReference>
<dbReference type="CDD" id="cd03789">
    <property type="entry name" value="GT9_LPS_heptosyltransferase"/>
    <property type="match status" value="1"/>
</dbReference>
<dbReference type="AlphaFoldDB" id="B0VFW6"/>
<proteinExistence type="predicted"/>
<dbReference type="InterPro" id="IPR002201">
    <property type="entry name" value="Glyco_trans_9"/>
</dbReference>
<evidence type="ECO:0000256" key="1">
    <source>
        <dbReference type="ARBA" id="ARBA00022676"/>
    </source>
</evidence>
<dbReference type="InterPro" id="IPR051199">
    <property type="entry name" value="LPS_LOS_Heptosyltrfase"/>
</dbReference>
<sequence>MGKNSCIKRLKVFTMKKVTQGKVLLIHTWGIGDLILLTPVLQAVKTLYPLLELEILFFPKSAAIPVTDAPFISKIHFTGWKANLLLPTLFQLRKEKYQAVLFSSGVRPWKTWLFMLLLKAEIKVGEYKKFRYPGLSVYVKFNPLLSRTRSNYTLFQSFLNLPSWEEAIARQNELNLYPYFHLTEANHQWAENFLAENNLTGKKVIGIHPGSMAKNKRRRWNKEYFIALIEKLKRQYDYPILIIAGPDEIEVGKAIQARTKTLLLQNALLENVAAVISRLHFFINTDSGLGHIASCFGIKGLTIFGPANELQTAPFSNNSNIIRYPVDCAPCIDKKKKPKCTLDCLLKLTPDMVFKRVQELLD</sequence>
<dbReference type="SUPFAM" id="SSF53756">
    <property type="entry name" value="UDP-Glycosyltransferase/glycogen phosphorylase"/>
    <property type="match status" value="1"/>
</dbReference>
<dbReference type="CAZy" id="GT9">
    <property type="family name" value="Glycosyltransferase Family 9"/>
</dbReference>
<dbReference type="PANTHER" id="PTHR30160:SF23">
    <property type="match status" value="1"/>
</dbReference>
<evidence type="ECO:0000313" key="4">
    <source>
        <dbReference type="EMBL" id="CAO81408.1"/>
    </source>
</evidence>
<evidence type="ECO:0000256" key="2">
    <source>
        <dbReference type="ARBA" id="ARBA00022679"/>
    </source>
</evidence>
<dbReference type="STRING" id="459349.CLOAM1569"/>
<keyword evidence="1" id="KW-0328">Glycosyltransferase</keyword>
<protein>
    <submittedName>
        <fullName evidence="4">Uncharacterized protein</fullName>
    </submittedName>
</protein>
<keyword evidence="3" id="KW-1133">Transmembrane helix</keyword>
<dbReference type="Gene3D" id="3.40.50.2000">
    <property type="entry name" value="Glycogen Phosphorylase B"/>
    <property type="match status" value="2"/>
</dbReference>
<dbReference type="GO" id="GO:0008713">
    <property type="term" value="F:ADP-heptose-lipopolysaccharide heptosyltransferase activity"/>
    <property type="evidence" value="ECO:0007669"/>
    <property type="project" value="TreeGrafter"/>
</dbReference>
<dbReference type="HOGENOM" id="CLU_038371_3_1_0"/>
<name>B0VFW6_CLOAI</name>
<evidence type="ECO:0000256" key="3">
    <source>
        <dbReference type="SAM" id="Phobius"/>
    </source>
</evidence>
<reference evidence="4 5" key="1">
    <citation type="journal article" date="2008" name="J. Bacteriol.">
        <title>'Candidatus Cloacamonas acidaminovorans': genome sequence reconstruction provides a first glimpse of a new bacterial division.</title>
        <authorList>
            <person name="Pelletier E."/>
            <person name="Kreimeyer A."/>
            <person name="Bocs S."/>
            <person name="Rouy Z."/>
            <person name="Gyapay G."/>
            <person name="Chouari R."/>
            <person name="Riviere D."/>
            <person name="Ganesan A."/>
            <person name="Daegelen P."/>
            <person name="Sghir A."/>
            <person name="Cohen G.N."/>
            <person name="Medigue C."/>
            <person name="Weissenbach J."/>
            <person name="Le Paslier D."/>
        </authorList>
    </citation>
    <scope>NUCLEOTIDE SEQUENCE [LARGE SCALE GENOMIC DNA]</scope>
    <source>
        <strain evidence="5">Evry</strain>
    </source>
</reference>
<dbReference type="Pfam" id="PF01075">
    <property type="entry name" value="Glyco_transf_9"/>
    <property type="match status" value="1"/>
</dbReference>
<organism evidence="4 5">
    <name type="scientific">Cloacimonas acidaminovorans (strain Evry)</name>
    <dbReference type="NCBI Taxonomy" id="459349"/>
    <lineage>
        <taxon>Bacteria</taxon>
        <taxon>Pseudomonadati</taxon>
        <taxon>Candidatus Cloacimonadota</taxon>
        <taxon>Candidatus Cloacimonadia</taxon>
        <taxon>Candidatus Cloacimonadales</taxon>
        <taxon>Candidatus Cloacimonadaceae</taxon>
        <taxon>Candidatus Cloacimonas</taxon>
    </lineage>
</organism>
<dbReference type="GO" id="GO:0009244">
    <property type="term" value="P:lipopolysaccharide core region biosynthetic process"/>
    <property type="evidence" value="ECO:0007669"/>
    <property type="project" value="TreeGrafter"/>
</dbReference>
<keyword evidence="3" id="KW-0472">Membrane</keyword>
<feature type="transmembrane region" description="Helical" evidence="3">
    <location>
        <begin position="21"/>
        <end position="41"/>
    </location>
</feature>
<dbReference type="KEGG" id="caci:CLOAM1569"/>
<gene>
    <name evidence="4" type="ordered locus">CLOAM1569</name>
</gene>
<dbReference type="GO" id="GO:0005829">
    <property type="term" value="C:cytosol"/>
    <property type="evidence" value="ECO:0007669"/>
    <property type="project" value="TreeGrafter"/>
</dbReference>
<keyword evidence="5" id="KW-1185">Reference proteome</keyword>
<dbReference type="PANTHER" id="PTHR30160">
    <property type="entry name" value="TETRAACYLDISACCHARIDE 4'-KINASE-RELATED"/>
    <property type="match status" value="1"/>
</dbReference>
<evidence type="ECO:0000313" key="5">
    <source>
        <dbReference type="Proteomes" id="UP000002019"/>
    </source>
</evidence>
<keyword evidence="3" id="KW-0812">Transmembrane</keyword>